<dbReference type="AlphaFoldDB" id="D3E3Q5"/>
<accession>D3E3Q5</accession>
<sequence>MELEERIEEALEYIQNDSNYALELFNGILKEDPHNINALNGKGSALMKLHRNQEALDAFNDSLSVEENPSAYLNKGIILKINGDYRNALKSFDRALNYNPRLASIVSLLKNEILEIFEKESTDISLLYDFNESCTALIKKAYGYKNQGLLWDALDCLEEAVKQDPKSENSINDIIKKLILTIKKEFLYKEINSKSTKIDKLKFQTIKSIIVEDNPHKTLLLTNKIFEINENDLDALNYQGIAYFSLGEYIKSIESFDKCLSINPNYTYCSFNKGLVLRRMGLLNESLDCFNKVMNESDFLNKVKPFQEEVLTKI</sequence>
<organism evidence="4 5">
    <name type="scientific">Methanobrevibacter ruminantium (strain ATCC 35063 / DSM 1093 / JCM 13430 / OCM 146 / M1)</name>
    <name type="common">Methanobacterium ruminantium</name>
    <dbReference type="NCBI Taxonomy" id="634498"/>
    <lineage>
        <taxon>Archaea</taxon>
        <taxon>Methanobacteriati</taxon>
        <taxon>Methanobacteriota</taxon>
        <taxon>Methanomada group</taxon>
        <taxon>Methanobacteria</taxon>
        <taxon>Methanobacteriales</taxon>
        <taxon>Methanobacteriaceae</taxon>
        <taxon>Methanobrevibacter</taxon>
    </lineage>
</organism>
<dbReference type="Pfam" id="PF13181">
    <property type="entry name" value="TPR_8"/>
    <property type="match status" value="1"/>
</dbReference>
<evidence type="ECO:0000313" key="4">
    <source>
        <dbReference type="EMBL" id="ADC47166.1"/>
    </source>
</evidence>
<dbReference type="InterPro" id="IPR051685">
    <property type="entry name" value="Ycf3/AcsC/BcsC/TPR_MFPF"/>
</dbReference>
<name>D3E3Q5_METRM</name>
<evidence type="ECO:0000256" key="2">
    <source>
        <dbReference type="ARBA" id="ARBA00022803"/>
    </source>
</evidence>
<dbReference type="PANTHER" id="PTHR44943">
    <property type="entry name" value="CELLULOSE SYNTHASE OPERON PROTEIN C"/>
    <property type="match status" value="1"/>
</dbReference>
<dbReference type="OrthoDB" id="115601at2157"/>
<dbReference type="HOGENOM" id="CLU_784402_0_0_2"/>
<keyword evidence="5" id="KW-1185">Reference proteome</keyword>
<protein>
    <submittedName>
        <fullName evidence="4">TPR repeat-containing protein</fullName>
    </submittedName>
</protein>
<dbReference type="EMBL" id="CP001719">
    <property type="protein sequence ID" value="ADC47166.1"/>
    <property type="molecule type" value="Genomic_DNA"/>
</dbReference>
<dbReference type="PROSITE" id="PS50293">
    <property type="entry name" value="TPR_REGION"/>
    <property type="match status" value="1"/>
</dbReference>
<reference evidence="4 5" key="1">
    <citation type="journal article" date="2010" name="PLoS ONE">
        <title>The genome sequence of the rumen methanogen Methanobrevibacter ruminantium reveals new possibilities for controlling ruminant methane emissions.</title>
        <authorList>
            <person name="Leahy S.C."/>
            <person name="Kelly W.J."/>
            <person name="Altermann E."/>
            <person name="Ronimus R.S."/>
            <person name="Yeoman C.J."/>
            <person name="Pacheco D.M."/>
            <person name="Li D."/>
            <person name="Kong Z."/>
            <person name="McTavish S."/>
            <person name="Sang C."/>
            <person name="Lambie S.C."/>
            <person name="Janssen P.H."/>
            <person name="Dey D."/>
            <person name="Attwood G.T."/>
        </authorList>
    </citation>
    <scope>NUCLEOTIDE SEQUENCE [LARGE SCALE GENOMIC DNA]</scope>
    <source>
        <strain evidence="5">ATCC 35063 / DSM 1093 / JCM 13430 / OCM 146 / M1</strain>
    </source>
</reference>
<dbReference type="PROSITE" id="PS50005">
    <property type="entry name" value="TPR"/>
    <property type="match status" value="2"/>
</dbReference>
<dbReference type="InterPro" id="IPR011990">
    <property type="entry name" value="TPR-like_helical_dom_sf"/>
</dbReference>
<dbReference type="KEGG" id="mru:mru_1316"/>
<dbReference type="InterPro" id="IPR019734">
    <property type="entry name" value="TPR_rpt"/>
</dbReference>
<evidence type="ECO:0000313" key="5">
    <source>
        <dbReference type="Proteomes" id="UP000008680"/>
    </source>
</evidence>
<dbReference type="PATRIC" id="fig|634498.28.peg.1320"/>
<proteinExistence type="predicted"/>
<feature type="repeat" description="TPR" evidence="3">
    <location>
        <begin position="233"/>
        <end position="266"/>
    </location>
</feature>
<dbReference type="RefSeq" id="WP_012956115.1">
    <property type="nucleotide sequence ID" value="NC_013790.1"/>
</dbReference>
<evidence type="ECO:0000256" key="1">
    <source>
        <dbReference type="ARBA" id="ARBA00022737"/>
    </source>
</evidence>
<evidence type="ECO:0000256" key="3">
    <source>
        <dbReference type="PROSITE-ProRule" id="PRU00339"/>
    </source>
</evidence>
<dbReference type="PANTHER" id="PTHR44943:SF8">
    <property type="entry name" value="TPR REPEAT-CONTAINING PROTEIN MJ0263"/>
    <property type="match status" value="1"/>
</dbReference>
<dbReference type="Pfam" id="PF00515">
    <property type="entry name" value="TPR_1"/>
    <property type="match status" value="1"/>
</dbReference>
<dbReference type="eggNOG" id="arCOG03038">
    <property type="taxonomic scope" value="Archaea"/>
</dbReference>
<gene>
    <name evidence="4" type="ordered locus">mru_1316</name>
</gene>
<keyword evidence="1" id="KW-0677">Repeat</keyword>
<dbReference type="Proteomes" id="UP000008680">
    <property type="component" value="Chromosome"/>
</dbReference>
<dbReference type="SMART" id="SM00028">
    <property type="entry name" value="TPR"/>
    <property type="match status" value="5"/>
</dbReference>
<dbReference type="Gene3D" id="1.25.40.10">
    <property type="entry name" value="Tetratricopeptide repeat domain"/>
    <property type="match status" value="3"/>
</dbReference>
<keyword evidence="2 3" id="KW-0802">TPR repeat</keyword>
<dbReference type="GeneID" id="8770967"/>
<dbReference type="STRING" id="634498.mru_1316"/>
<dbReference type="SUPFAM" id="SSF48452">
    <property type="entry name" value="TPR-like"/>
    <property type="match status" value="1"/>
</dbReference>
<feature type="repeat" description="TPR" evidence="3">
    <location>
        <begin position="69"/>
        <end position="102"/>
    </location>
</feature>